<name>A0A934W6P7_9BURK</name>
<comment type="caution">
    <text evidence="3">The sequence shown here is derived from an EMBL/GenBank/DDBJ whole genome shotgun (WGS) entry which is preliminary data.</text>
</comment>
<evidence type="ECO:0000256" key="1">
    <source>
        <dbReference type="ARBA" id="ARBA00009199"/>
    </source>
</evidence>
<evidence type="ECO:0000259" key="2">
    <source>
        <dbReference type="Pfam" id="PF01425"/>
    </source>
</evidence>
<sequence length="495" mass="51236">MRAEPWMLSASALARAYRDGDLSPVQALQSVLARMDAVNPAINAVVTCDREAALAAAARSQARWREGRALSALDGVPFTVKDNLATAGMRSTFGSRLYADHVPDSDELPVARLLGAGAVLLGKTNVPELALHGYTDNALFGVTRNPWNTALTPGGSSGGAAAAVAAGIAPLALATDGGGSIRRPCAHTGCVGLKPGTGRVPRSGGFPVFLHDFEVAGPIARCVDDLILAMHALSPSSSQDARSAVFADMPFSAAPHVSAARIALIDALGDAPVDAESAQAAEEALRSLAALGHRPVSLPPAQRAALVRAITAINEDAWPVLSTSGLAWLMATHFPGRESALSPPLAVLLEQGRARSGVDMMRALEAIRHLRQTLAQVLHDIDCLLLPSAASQPWQAAEPHPPDIAGQPVGPRGHAIFTAFVNAAGLPAVALPVGMSTGGMPLGVQLVGRHGADGWLCALGRQLEGTHQFEPLWRRHATHEAGAGAPGMQSARENA</sequence>
<gene>
    <name evidence="3" type="ORF">JJB74_12240</name>
</gene>
<dbReference type="EMBL" id="JAEPBG010000004">
    <property type="protein sequence ID" value="MBK4735385.1"/>
    <property type="molecule type" value="Genomic_DNA"/>
</dbReference>
<feature type="domain" description="Amidase" evidence="2">
    <location>
        <begin position="27"/>
        <end position="456"/>
    </location>
</feature>
<dbReference type="InterPro" id="IPR036928">
    <property type="entry name" value="AS_sf"/>
</dbReference>
<dbReference type="InterPro" id="IPR023631">
    <property type="entry name" value="Amidase_dom"/>
</dbReference>
<proteinExistence type="inferred from homology"/>
<protein>
    <submittedName>
        <fullName evidence="3">Amidase</fullName>
    </submittedName>
</protein>
<evidence type="ECO:0000313" key="4">
    <source>
        <dbReference type="Proteomes" id="UP000622890"/>
    </source>
</evidence>
<dbReference type="GO" id="GO:0003824">
    <property type="term" value="F:catalytic activity"/>
    <property type="evidence" value="ECO:0007669"/>
    <property type="project" value="InterPro"/>
</dbReference>
<dbReference type="PROSITE" id="PS00571">
    <property type="entry name" value="AMIDASES"/>
    <property type="match status" value="1"/>
</dbReference>
<dbReference type="PANTHER" id="PTHR11895:SF7">
    <property type="entry name" value="GLUTAMYL-TRNA(GLN) AMIDOTRANSFERASE SUBUNIT A, MITOCHONDRIAL"/>
    <property type="match status" value="1"/>
</dbReference>
<evidence type="ECO:0000313" key="3">
    <source>
        <dbReference type="EMBL" id="MBK4735385.1"/>
    </source>
</evidence>
<accession>A0A934W6P7</accession>
<dbReference type="RefSeq" id="WP_200592149.1">
    <property type="nucleotide sequence ID" value="NZ_JAEPBG010000004.1"/>
</dbReference>
<dbReference type="Gene3D" id="3.90.1300.10">
    <property type="entry name" value="Amidase signature (AS) domain"/>
    <property type="match status" value="1"/>
</dbReference>
<dbReference type="Pfam" id="PF01425">
    <property type="entry name" value="Amidase"/>
    <property type="match status" value="1"/>
</dbReference>
<dbReference type="SUPFAM" id="SSF75304">
    <property type="entry name" value="Amidase signature (AS) enzymes"/>
    <property type="match status" value="1"/>
</dbReference>
<dbReference type="AlphaFoldDB" id="A0A934W6P7"/>
<dbReference type="PANTHER" id="PTHR11895">
    <property type="entry name" value="TRANSAMIDASE"/>
    <property type="match status" value="1"/>
</dbReference>
<dbReference type="InterPro" id="IPR000120">
    <property type="entry name" value="Amidase"/>
</dbReference>
<dbReference type="InterPro" id="IPR020556">
    <property type="entry name" value="Amidase_CS"/>
</dbReference>
<reference evidence="3" key="1">
    <citation type="submission" date="2021-01" db="EMBL/GenBank/DDBJ databases">
        <title>Genome sequence of strain Noviherbaspirillum sp. DKR-6.</title>
        <authorList>
            <person name="Chaudhary D.K."/>
        </authorList>
    </citation>
    <scope>NUCLEOTIDE SEQUENCE</scope>
    <source>
        <strain evidence="3">DKR-6</strain>
    </source>
</reference>
<organism evidence="3 4">
    <name type="scientific">Noviherbaspirillum pedocola</name>
    <dbReference type="NCBI Taxonomy" id="2801341"/>
    <lineage>
        <taxon>Bacteria</taxon>
        <taxon>Pseudomonadati</taxon>
        <taxon>Pseudomonadota</taxon>
        <taxon>Betaproteobacteria</taxon>
        <taxon>Burkholderiales</taxon>
        <taxon>Oxalobacteraceae</taxon>
        <taxon>Noviherbaspirillum</taxon>
    </lineage>
</organism>
<dbReference type="Proteomes" id="UP000622890">
    <property type="component" value="Unassembled WGS sequence"/>
</dbReference>
<comment type="similarity">
    <text evidence="1">Belongs to the amidase family.</text>
</comment>
<keyword evidence="4" id="KW-1185">Reference proteome</keyword>